<gene>
    <name evidence="15 16" type="primary">LOC105049737</name>
</gene>
<dbReference type="InterPro" id="IPR046341">
    <property type="entry name" value="SET_dom_sf"/>
</dbReference>
<dbReference type="InterPro" id="IPR003616">
    <property type="entry name" value="Post-SET_dom"/>
</dbReference>
<dbReference type="PROSITE" id="PS50280">
    <property type="entry name" value="SET"/>
    <property type="match status" value="1"/>
</dbReference>
<evidence type="ECO:0000256" key="8">
    <source>
        <dbReference type="PROSITE-ProRule" id="PRU00358"/>
    </source>
</evidence>
<dbReference type="InterPro" id="IPR007728">
    <property type="entry name" value="Pre-SET_dom"/>
</dbReference>
<evidence type="ECO:0000259" key="12">
    <source>
        <dbReference type="PROSITE" id="PS50868"/>
    </source>
</evidence>
<keyword evidence="3" id="KW-0489">Methyltransferase</keyword>
<keyword evidence="7 8" id="KW-0539">Nucleus</keyword>
<feature type="region of interest" description="Disordered" evidence="9">
    <location>
        <begin position="158"/>
        <end position="196"/>
    </location>
</feature>
<dbReference type="Gene3D" id="2.30.280.10">
    <property type="entry name" value="SRA-YDG"/>
    <property type="match status" value="1"/>
</dbReference>
<dbReference type="PROSITE" id="PS50867">
    <property type="entry name" value="PRE_SET"/>
    <property type="match status" value="1"/>
</dbReference>
<dbReference type="InterPro" id="IPR051357">
    <property type="entry name" value="H3K9_HMTase_SUVAR3-9"/>
</dbReference>
<evidence type="ECO:0000259" key="13">
    <source>
        <dbReference type="PROSITE" id="PS51015"/>
    </source>
</evidence>
<organism evidence="14 15">
    <name type="scientific">Elaeis guineensis var. tenera</name>
    <name type="common">Oil palm</name>
    <dbReference type="NCBI Taxonomy" id="51953"/>
    <lineage>
        <taxon>Eukaryota</taxon>
        <taxon>Viridiplantae</taxon>
        <taxon>Streptophyta</taxon>
        <taxon>Embryophyta</taxon>
        <taxon>Tracheophyta</taxon>
        <taxon>Spermatophyta</taxon>
        <taxon>Magnoliopsida</taxon>
        <taxon>Liliopsida</taxon>
        <taxon>Arecaceae</taxon>
        <taxon>Arecoideae</taxon>
        <taxon>Cocoseae</taxon>
        <taxon>Elaeidinae</taxon>
        <taxon>Elaeis</taxon>
    </lineage>
</organism>
<evidence type="ECO:0000256" key="6">
    <source>
        <dbReference type="ARBA" id="ARBA00022853"/>
    </source>
</evidence>
<evidence type="ECO:0000256" key="4">
    <source>
        <dbReference type="ARBA" id="ARBA00022679"/>
    </source>
</evidence>
<dbReference type="GO" id="GO:0005634">
    <property type="term" value="C:nucleus"/>
    <property type="evidence" value="ECO:0007669"/>
    <property type="project" value="UniProtKB-SubCell"/>
</dbReference>
<dbReference type="PROSITE" id="PS51015">
    <property type="entry name" value="YDG"/>
    <property type="match status" value="1"/>
</dbReference>
<evidence type="ECO:0000256" key="9">
    <source>
        <dbReference type="SAM" id="MobiDB-lite"/>
    </source>
</evidence>
<evidence type="ECO:0000256" key="1">
    <source>
        <dbReference type="ARBA" id="ARBA00004286"/>
    </source>
</evidence>
<sequence length="698" mass="76625">MVGDAEERIPVTLPTVSAVSSGKGEISSVEAPACGVRRCSPRYAGKERPTYGQRKVETAAKKKARLDFGKQVSEAPLVPLQSNEMMGLNIGDGVEGEALLGGAHGGVVNGEGVDGDLQAGSGKSAHARVKETLRAFNGHYLHFVQEEEQRVKQVEAKLSKVPKSSNSKLKKRKGKKEEVGVSELKEPKRGGGCEEDIKRASKRPDLKAISKMIETGAILYPEKRIGHLPGIDVGHQFYSRAEMVVLGLHSHWLNGIDYMGNSYAKLEQYKGYKFPLAVCIVLSGMYEDDLDNSENVIYTGQGGHDLLGNKHQIRDQKMERGNLALKNSMEAGLPVRVVRGHESASSYCGKVYTYDGLYKVNKYWAEKGIRGFTVFKYQLKRLEAQPTLMTGQVLFTRAQAPTSISELRGLVCEDISGGQEKFPIPATNVVDDPPVAPTGFIYDRSLRVAESLKILANAVGCKCKGDCIDPRTCACARLNGSDFPYVHKDGGRLVEAKAVVFECGPTCGCSINCVNRTSQQGLKYRLEVFRTPKKGWGVRSWDTIPSGAPICEYTGILMKTDEVENASENNYIFDIDCLQTMKGLDGRERRPGDVSFLINFDDKMSEVPEYCINAGPSGNVARFINHSCQPNLFVQCVLSSHHDIKIAKVMLFAADTIPPLQELTYDYGYGLDSVVGPDGKIIKMPCYCGAVDCRKRLY</sequence>
<dbReference type="InterPro" id="IPR001214">
    <property type="entry name" value="SET_dom"/>
</dbReference>
<dbReference type="GO" id="GO:0032259">
    <property type="term" value="P:methylation"/>
    <property type="evidence" value="ECO:0007669"/>
    <property type="project" value="UniProtKB-KW"/>
</dbReference>
<dbReference type="SMART" id="SM00468">
    <property type="entry name" value="PreSET"/>
    <property type="match status" value="1"/>
</dbReference>
<accession>A0A6I9RSR9</accession>
<dbReference type="GO" id="GO:0008270">
    <property type="term" value="F:zinc ion binding"/>
    <property type="evidence" value="ECO:0007669"/>
    <property type="project" value="InterPro"/>
</dbReference>
<dbReference type="SUPFAM" id="SSF88697">
    <property type="entry name" value="PUA domain-like"/>
    <property type="match status" value="1"/>
</dbReference>
<dbReference type="Pfam" id="PF00856">
    <property type="entry name" value="SET"/>
    <property type="match status" value="1"/>
</dbReference>
<dbReference type="InterPro" id="IPR015947">
    <property type="entry name" value="PUA-like_sf"/>
</dbReference>
<feature type="domain" description="Pre-SET" evidence="11">
    <location>
        <begin position="459"/>
        <end position="521"/>
    </location>
</feature>
<dbReference type="GO" id="GO:0003690">
    <property type="term" value="F:double-stranded DNA binding"/>
    <property type="evidence" value="ECO:0007669"/>
    <property type="project" value="TreeGrafter"/>
</dbReference>
<dbReference type="InterPro" id="IPR025794">
    <property type="entry name" value="H3-K9-MeTrfase_plant"/>
</dbReference>
<dbReference type="InterPro" id="IPR036987">
    <property type="entry name" value="SRA-YDG_sf"/>
</dbReference>
<protein>
    <submittedName>
        <fullName evidence="15 16">Histone-lysine N-methyltransferase, H3 lysine-9 specific SUVH4 isoform X1</fullName>
    </submittedName>
</protein>
<dbReference type="GeneID" id="105049737"/>
<dbReference type="Pfam" id="PF05033">
    <property type="entry name" value="Pre-SET"/>
    <property type="match status" value="1"/>
</dbReference>
<dbReference type="PROSITE" id="PS51575">
    <property type="entry name" value="SAM_MT43_SUVAR39_2"/>
    <property type="match status" value="1"/>
</dbReference>
<dbReference type="SUPFAM" id="SSF82199">
    <property type="entry name" value="SET domain"/>
    <property type="match status" value="1"/>
</dbReference>
<evidence type="ECO:0000256" key="2">
    <source>
        <dbReference type="ARBA" id="ARBA00022454"/>
    </source>
</evidence>
<keyword evidence="14" id="KW-1185">Reference proteome</keyword>
<feature type="domain" description="Post-SET" evidence="12">
    <location>
        <begin position="682"/>
        <end position="698"/>
    </location>
</feature>
<dbReference type="RefSeq" id="XP_019708138.1">
    <property type="nucleotide sequence ID" value="XM_019852579.2"/>
</dbReference>
<keyword evidence="6" id="KW-0156">Chromatin regulator</keyword>
<keyword evidence="2" id="KW-0158">Chromosome</keyword>
<evidence type="ECO:0000256" key="3">
    <source>
        <dbReference type="ARBA" id="ARBA00022603"/>
    </source>
</evidence>
<comment type="subcellular location">
    <subcellularLocation>
        <location evidence="1">Chromosome</location>
    </subcellularLocation>
    <subcellularLocation>
        <location evidence="8">Nucleus</location>
    </subcellularLocation>
</comment>
<feature type="compositionally biased region" description="Basic and acidic residues" evidence="9">
    <location>
        <begin position="175"/>
        <end position="196"/>
    </location>
</feature>
<feature type="domain" description="SET" evidence="10">
    <location>
        <begin position="524"/>
        <end position="668"/>
    </location>
</feature>
<dbReference type="Pfam" id="PF02182">
    <property type="entry name" value="SAD_SRA"/>
    <property type="match status" value="1"/>
</dbReference>
<dbReference type="PANTHER" id="PTHR45660">
    <property type="entry name" value="HISTONE-LYSINE N-METHYLTRANSFERASE SETMAR"/>
    <property type="match status" value="1"/>
</dbReference>
<dbReference type="SMART" id="SM00508">
    <property type="entry name" value="PostSET"/>
    <property type="match status" value="1"/>
</dbReference>
<dbReference type="SMART" id="SM00466">
    <property type="entry name" value="SRA"/>
    <property type="match status" value="1"/>
</dbReference>
<dbReference type="KEGG" id="egu:105049737"/>
<dbReference type="AlphaFoldDB" id="A0A6I9RSR9"/>
<evidence type="ECO:0000313" key="14">
    <source>
        <dbReference type="Proteomes" id="UP000504607"/>
    </source>
</evidence>
<evidence type="ECO:0000313" key="16">
    <source>
        <dbReference type="RefSeq" id="XP_019708138.1"/>
    </source>
</evidence>
<dbReference type="SMART" id="SM00317">
    <property type="entry name" value="SET"/>
    <property type="match status" value="1"/>
</dbReference>
<evidence type="ECO:0000259" key="10">
    <source>
        <dbReference type="PROSITE" id="PS50280"/>
    </source>
</evidence>
<evidence type="ECO:0000256" key="5">
    <source>
        <dbReference type="ARBA" id="ARBA00022691"/>
    </source>
</evidence>
<feature type="domain" description="YDG" evidence="13">
    <location>
        <begin position="226"/>
        <end position="381"/>
    </location>
</feature>
<reference evidence="15 16" key="1">
    <citation type="submission" date="2025-04" db="UniProtKB">
        <authorList>
            <consortium name="RefSeq"/>
        </authorList>
    </citation>
    <scope>IDENTIFICATION</scope>
</reference>
<dbReference type="RefSeq" id="XP_010927781.1">
    <property type="nucleotide sequence ID" value="XM_010929479.3"/>
</dbReference>
<dbReference type="InterPro" id="IPR003105">
    <property type="entry name" value="SRA_YDG"/>
</dbReference>
<name>A0A6I9RSR9_ELAGV</name>
<dbReference type="Gene3D" id="2.170.270.10">
    <property type="entry name" value="SET domain"/>
    <property type="match status" value="1"/>
</dbReference>
<proteinExistence type="predicted"/>
<dbReference type="GO" id="GO:0005694">
    <property type="term" value="C:chromosome"/>
    <property type="evidence" value="ECO:0007669"/>
    <property type="project" value="UniProtKB-SubCell"/>
</dbReference>
<evidence type="ECO:0000256" key="7">
    <source>
        <dbReference type="ARBA" id="ARBA00023242"/>
    </source>
</evidence>
<dbReference type="PANTHER" id="PTHR45660:SF94">
    <property type="entry name" value="HISTONE-LYSINE N-METHYLTRANSFERASE, H3 LYSINE-9 SPECIFIC SUVH4"/>
    <property type="match status" value="1"/>
</dbReference>
<dbReference type="OrthoDB" id="5792673at2759"/>
<evidence type="ECO:0000313" key="15">
    <source>
        <dbReference type="RefSeq" id="XP_010927781.1"/>
    </source>
</evidence>
<evidence type="ECO:0000259" key="11">
    <source>
        <dbReference type="PROSITE" id="PS50867"/>
    </source>
</evidence>
<dbReference type="GO" id="GO:0042054">
    <property type="term" value="F:histone methyltransferase activity"/>
    <property type="evidence" value="ECO:0007669"/>
    <property type="project" value="InterPro"/>
</dbReference>
<dbReference type="Proteomes" id="UP000504607">
    <property type="component" value="Chromosome 8"/>
</dbReference>
<keyword evidence="5" id="KW-0949">S-adenosyl-L-methionine</keyword>
<keyword evidence="4" id="KW-0808">Transferase</keyword>
<dbReference type="PROSITE" id="PS50868">
    <property type="entry name" value="POST_SET"/>
    <property type="match status" value="1"/>
</dbReference>